<comment type="caution">
    <text evidence="1">The sequence shown here is derived from an EMBL/GenBank/DDBJ whole genome shotgun (WGS) entry which is preliminary data.</text>
</comment>
<protein>
    <submittedName>
        <fullName evidence="1">Protein disulfide isomerase-like 1-4</fullName>
    </submittedName>
</protein>
<gene>
    <name evidence="1" type="ORF">LOK49_LG07G02280</name>
</gene>
<evidence type="ECO:0000313" key="2">
    <source>
        <dbReference type="Proteomes" id="UP001060215"/>
    </source>
</evidence>
<reference evidence="1 2" key="1">
    <citation type="journal article" date="2022" name="Plant J.">
        <title>Chromosome-level genome of Camellia lanceoleosa provides a valuable resource for understanding genome evolution and self-incompatibility.</title>
        <authorList>
            <person name="Gong W."/>
            <person name="Xiao S."/>
            <person name="Wang L."/>
            <person name="Liao Z."/>
            <person name="Chang Y."/>
            <person name="Mo W."/>
            <person name="Hu G."/>
            <person name="Li W."/>
            <person name="Zhao G."/>
            <person name="Zhu H."/>
            <person name="Hu X."/>
            <person name="Ji K."/>
            <person name="Xiang X."/>
            <person name="Song Q."/>
            <person name="Yuan D."/>
            <person name="Jin S."/>
            <person name="Zhang L."/>
        </authorList>
    </citation>
    <scope>NUCLEOTIDE SEQUENCE [LARGE SCALE GENOMIC DNA]</scope>
    <source>
        <strain evidence="1">SQ_2022a</strain>
    </source>
</reference>
<proteinExistence type="predicted"/>
<sequence>MVEFYVLLCGHCQALAPEYAAAATATKLKGEMVALAKDIEEVITKIKTTIKTDKTDPNVADAIMELRESFKFMGG</sequence>
<dbReference type="EMBL" id="CM045764">
    <property type="protein sequence ID" value="KAI8005570.1"/>
    <property type="molecule type" value="Genomic_DNA"/>
</dbReference>
<accession>A0ACC0GXL6</accession>
<dbReference type="Proteomes" id="UP001060215">
    <property type="component" value="Chromosome 7"/>
</dbReference>
<organism evidence="1 2">
    <name type="scientific">Camellia lanceoleosa</name>
    <dbReference type="NCBI Taxonomy" id="1840588"/>
    <lineage>
        <taxon>Eukaryota</taxon>
        <taxon>Viridiplantae</taxon>
        <taxon>Streptophyta</taxon>
        <taxon>Embryophyta</taxon>
        <taxon>Tracheophyta</taxon>
        <taxon>Spermatophyta</taxon>
        <taxon>Magnoliopsida</taxon>
        <taxon>eudicotyledons</taxon>
        <taxon>Gunneridae</taxon>
        <taxon>Pentapetalae</taxon>
        <taxon>asterids</taxon>
        <taxon>Ericales</taxon>
        <taxon>Theaceae</taxon>
        <taxon>Camellia</taxon>
    </lineage>
</organism>
<evidence type="ECO:0000313" key="1">
    <source>
        <dbReference type="EMBL" id="KAI8005570.1"/>
    </source>
</evidence>
<keyword evidence="2" id="KW-1185">Reference proteome</keyword>
<name>A0ACC0GXL6_9ERIC</name>